<organism evidence="1">
    <name type="scientific">Physcomitrium patens</name>
    <name type="common">Spreading-leaved earth moss</name>
    <name type="synonym">Physcomitrella patens</name>
    <dbReference type="NCBI Taxonomy" id="3218"/>
    <lineage>
        <taxon>Eukaryota</taxon>
        <taxon>Viridiplantae</taxon>
        <taxon>Streptophyta</taxon>
        <taxon>Embryophyta</taxon>
        <taxon>Bryophyta</taxon>
        <taxon>Bryophytina</taxon>
        <taxon>Bryopsida</taxon>
        <taxon>Funariidae</taxon>
        <taxon>Funariales</taxon>
        <taxon>Funariaceae</taxon>
        <taxon>Physcomitrium</taxon>
    </lineage>
</organism>
<name>A0A2K1KBT7_PHYPA</name>
<dbReference type="Proteomes" id="UP000006727">
    <property type="component" value="Chromosome 7"/>
</dbReference>
<dbReference type="AlphaFoldDB" id="A0A2K1KBT7"/>
<evidence type="ECO:0000313" key="2">
    <source>
        <dbReference type="EnsemblPlants" id="PAC:32924390.CDS.1"/>
    </source>
</evidence>
<proteinExistence type="predicted"/>
<dbReference type="Gramene" id="Pp3c7_15340V3.3">
    <property type="protein sequence ID" value="PAC:32924391.CDS.1"/>
    <property type="gene ID" value="Pp3c7_15340"/>
</dbReference>
<reference evidence="1 3" key="2">
    <citation type="journal article" date="2018" name="Plant J.">
        <title>The Physcomitrella patens chromosome-scale assembly reveals moss genome structure and evolution.</title>
        <authorList>
            <person name="Lang D."/>
            <person name="Ullrich K.K."/>
            <person name="Murat F."/>
            <person name="Fuchs J."/>
            <person name="Jenkins J."/>
            <person name="Haas F.B."/>
            <person name="Piednoel M."/>
            <person name="Gundlach H."/>
            <person name="Van Bel M."/>
            <person name="Meyberg R."/>
            <person name="Vives C."/>
            <person name="Morata J."/>
            <person name="Symeonidi A."/>
            <person name="Hiss M."/>
            <person name="Muchero W."/>
            <person name="Kamisugi Y."/>
            <person name="Saleh O."/>
            <person name="Blanc G."/>
            <person name="Decker E.L."/>
            <person name="van Gessel N."/>
            <person name="Grimwood J."/>
            <person name="Hayes R.D."/>
            <person name="Graham S.W."/>
            <person name="Gunter L.E."/>
            <person name="McDaniel S.F."/>
            <person name="Hoernstein S.N.W."/>
            <person name="Larsson A."/>
            <person name="Li F.W."/>
            <person name="Perroud P.F."/>
            <person name="Phillips J."/>
            <person name="Ranjan P."/>
            <person name="Rokshar D.S."/>
            <person name="Rothfels C.J."/>
            <person name="Schneider L."/>
            <person name="Shu S."/>
            <person name="Stevenson D.W."/>
            <person name="Thummler F."/>
            <person name="Tillich M."/>
            <person name="Villarreal Aguilar J.C."/>
            <person name="Widiez T."/>
            <person name="Wong G.K."/>
            <person name="Wymore A."/>
            <person name="Zhang Y."/>
            <person name="Zimmer A.D."/>
            <person name="Quatrano R.S."/>
            <person name="Mayer K.F.X."/>
            <person name="Goodstein D."/>
            <person name="Casacuberta J.M."/>
            <person name="Vandepoele K."/>
            <person name="Reski R."/>
            <person name="Cuming A.C."/>
            <person name="Tuskan G.A."/>
            <person name="Maumus F."/>
            <person name="Salse J."/>
            <person name="Schmutz J."/>
            <person name="Rensing S.A."/>
        </authorList>
    </citation>
    <scope>NUCLEOTIDE SEQUENCE [LARGE SCALE GENOMIC DNA]</scope>
    <source>
        <strain evidence="2 3">cv. Gransden 2004</strain>
    </source>
</reference>
<dbReference type="Gramene" id="Pp3c7_15340V3.1">
    <property type="protein sequence ID" value="PAC:32924390.CDS.1"/>
    <property type="gene ID" value="Pp3c7_15340"/>
</dbReference>
<gene>
    <name evidence="1" type="ORF">PHYPA_010419</name>
</gene>
<protein>
    <submittedName>
        <fullName evidence="1 2">Uncharacterized protein</fullName>
    </submittedName>
</protein>
<sequence>MCWLDRDGVLHLRQAKKSAKQKHARWKVYSCHALASANKVMHVQVWQYFFVVVDSRFLDPVTSRSASAAKTPLLTTIQLLRHKQL</sequence>
<dbReference type="EnsemblPlants" id="Pp3c7_15340V3.3">
    <property type="protein sequence ID" value="PAC:32924391.CDS.1"/>
    <property type="gene ID" value="Pp3c7_15340"/>
</dbReference>
<dbReference type="EnsemblPlants" id="Pp3c7_15340V3.1">
    <property type="protein sequence ID" value="PAC:32924390.CDS.1"/>
    <property type="gene ID" value="Pp3c7_15340"/>
</dbReference>
<reference evidence="1 3" key="1">
    <citation type="journal article" date="2008" name="Science">
        <title>The Physcomitrella genome reveals evolutionary insights into the conquest of land by plants.</title>
        <authorList>
            <person name="Rensing S."/>
            <person name="Lang D."/>
            <person name="Zimmer A."/>
            <person name="Terry A."/>
            <person name="Salamov A."/>
            <person name="Shapiro H."/>
            <person name="Nishiyama T."/>
            <person name="Perroud P.-F."/>
            <person name="Lindquist E."/>
            <person name="Kamisugi Y."/>
            <person name="Tanahashi T."/>
            <person name="Sakakibara K."/>
            <person name="Fujita T."/>
            <person name="Oishi K."/>
            <person name="Shin-I T."/>
            <person name="Kuroki Y."/>
            <person name="Toyoda A."/>
            <person name="Suzuki Y."/>
            <person name="Hashimoto A."/>
            <person name="Yamaguchi K."/>
            <person name="Sugano A."/>
            <person name="Kohara Y."/>
            <person name="Fujiyama A."/>
            <person name="Anterola A."/>
            <person name="Aoki S."/>
            <person name="Ashton N."/>
            <person name="Barbazuk W.B."/>
            <person name="Barker E."/>
            <person name="Bennetzen J."/>
            <person name="Bezanilla M."/>
            <person name="Blankenship R."/>
            <person name="Cho S.H."/>
            <person name="Dutcher S."/>
            <person name="Estelle M."/>
            <person name="Fawcett J.A."/>
            <person name="Gundlach H."/>
            <person name="Hanada K."/>
            <person name="Heyl A."/>
            <person name="Hicks K.A."/>
            <person name="Hugh J."/>
            <person name="Lohr M."/>
            <person name="Mayer K."/>
            <person name="Melkozernov A."/>
            <person name="Murata T."/>
            <person name="Nelson D."/>
            <person name="Pils B."/>
            <person name="Prigge M."/>
            <person name="Reiss B."/>
            <person name="Renner T."/>
            <person name="Rombauts S."/>
            <person name="Rushton P."/>
            <person name="Sanderfoot A."/>
            <person name="Schween G."/>
            <person name="Shiu S.-H."/>
            <person name="Stueber K."/>
            <person name="Theodoulou F.L."/>
            <person name="Tu H."/>
            <person name="Van de Peer Y."/>
            <person name="Verrier P.J."/>
            <person name="Waters E."/>
            <person name="Wood A."/>
            <person name="Yang L."/>
            <person name="Cove D."/>
            <person name="Cuming A."/>
            <person name="Hasebe M."/>
            <person name="Lucas S."/>
            <person name="Mishler D.B."/>
            <person name="Reski R."/>
            <person name="Grigoriev I."/>
            <person name="Quatrano R.S."/>
            <person name="Boore J.L."/>
        </authorList>
    </citation>
    <scope>NUCLEOTIDE SEQUENCE [LARGE SCALE GENOMIC DNA]</scope>
    <source>
        <strain evidence="2 3">cv. Gransden 2004</strain>
    </source>
</reference>
<accession>A0A2K1KBT7</accession>
<dbReference type="EMBL" id="ABEU02000007">
    <property type="protein sequence ID" value="PNR51233.1"/>
    <property type="molecule type" value="Genomic_DNA"/>
</dbReference>
<evidence type="ECO:0000313" key="3">
    <source>
        <dbReference type="Proteomes" id="UP000006727"/>
    </source>
</evidence>
<keyword evidence="3" id="KW-1185">Reference proteome</keyword>
<evidence type="ECO:0000313" key="1">
    <source>
        <dbReference type="EMBL" id="PNR51233.1"/>
    </source>
</evidence>
<reference evidence="2" key="3">
    <citation type="submission" date="2020-12" db="UniProtKB">
        <authorList>
            <consortium name="EnsemblPlants"/>
        </authorList>
    </citation>
    <scope>IDENTIFICATION</scope>
</reference>